<sequence length="557" mass="58539">MGSHGTAAQGGGSALWRSLFLPLRERVVFASFITMLCPLQQPVLQPEQFSHRAASVDADAAPPVTAGKVYGPEDDGDAMRSPLFALCGERADAIVCVLADGGVVFFDLTDENEGPKEIRRFSARKPRSGAAYEATCASTIPLEVTYMCRVPALAQPAAAAAAAASQLSGNSGIADTFKPGAPVLSRAMYLRGVVGSRDGSVEVFSELGFVFGFVAHDAPVVAVAAIYTAEDENEGGSQPGAGAKRDSKLLPGSEGPGGRFEIATVGLGFVTCSSEGVVYVWKRSGLVIKPKFFERSTFPSRKFKLHVVQPSGRELLLSGMGMARTPLLVHTTPGLGHELRVRSSLTFKDVEPRVKLPGSLFTRTTAIAAVEKLALVARGKKVYKVDLAESRCERLLTARHTVTGLCLGRTGLAAATCDGGGMLYVLALDPVSVLGRYYARGGGPFCSVSLHPDSHLLAIVSGDGAVEVAMMPEAWNDGSVNNLHTCADVMSSIQAAKALYCLVGLQQRRGAALCSAAEAISQAAEYEALLLARMAVPAGTTRYLHHPAGIALTEGKM</sequence>
<proteinExistence type="predicted"/>
<organism evidence="2 3">
    <name type="scientific">Trypanosoma conorhini</name>
    <dbReference type="NCBI Taxonomy" id="83891"/>
    <lineage>
        <taxon>Eukaryota</taxon>
        <taxon>Discoba</taxon>
        <taxon>Euglenozoa</taxon>
        <taxon>Kinetoplastea</taxon>
        <taxon>Metakinetoplastina</taxon>
        <taxon>Trypanosomatida</taxon>
        <taxon>Trypanosomatidae</taxon>
        <taxon>Trypanosoma</taxon>
    </lineage>
</organism>
<name>A0A422Q6K1_9TRYP</name>
<evidence type="ECO:0000256" key="1">
    <source>
        <dbReference type="SAM" id="SignalP"/>
    </source>
</evidence>
<dbReference type="Gene3D" id="2.130.10.10">
    <property type="entry name" value="YVTN repeat-like/Quinoprotein amine dehydrogenase"/>
    <property type="match status" value="1"/>
</dbReference>
<keyword evidence="3" id="KW-1185">Reference proteome</keyword>
<keyword evidence="1" id="KW-0732">Signal</keyword>
<reference evidence="2 3" key="1">
    <citation type="journal article" date="2018" name="BMC Genomics">
        <title>Genomic comparison of Trypanosoma conorhini and Trypanosoma rangeli to Trypanosoma cruzi strains of high and low virulence.</title>
        <authorList>
            <person name="Bradwell K.R."/>
            <person name="Koparde V.N."/>
            <person name="Matveyev A.V."/>
            <person name="Serrano M.G."/>
            <person name="Alves J.M."/>
            <person name="Parikh H."/>
            <person name="Huang B."/>
            <person name="Lee V."/>
            <person name="Espinosa-Alvarez O."/>
            <person name="Ortiz P.A."/>
            <person name="Costa-Martins A.G."/>
            <person name="Teixeira M.M."/>
            <person name="Buck G.A."/>
        </authorList>
    </citation>
    <scope>NUCLEOTIDE SEQUENCE [LARGE SCALE GENOMIC DNA]</scope>
    <source>
        <strain evidence="2 3">025E</strain>
    </source>
</reference>
<dbReference type="InterPro" id="IPR015943">
    <property type="entry name" value="WD40/YVTN_repeat-like_dom_sf"/>
</dbReference>
<comment type="caution">
    <text evidence="2">The sequence shown here is derived from an EMBL/GenBank/DDBJ whole genome shotgun (WGS) entry which is preliminary data.</text>
</comment>
<gene>
    <name evidence="2" type="ORF">Tco025E_02254</name>
</gene>
<dbReference type="GeneID" id="40315865"/>
<dbReference type="Proteomes" id="UP000284403">
    <property type="component" value="Unassembled WGS sequence"/>
</dbReference>
<feature type="signal peptide" evidence="1">
    <location>
        <begin position="1"/>
        <end position="30"/>
    </location>
</feature>
<dbReference type="EMBL" id="MKKU01000083">
    <property type="protein sequence ID" value="RNF25574.1"/>
    <property type="molecule type" value="Genomic_DNA"/>
</dbReference>
<dbReference type="SUPFAM" id="SSF63829">
    <property type="entry name" value="Calcium-dependent phosphotriesterase"/>
    <property type="match status" value="1"/>
</dbReference>
<accession>A0A422Q6K1</accession>
<dbReference type="AlphaFoldDB" id="A0A422Q6K1"/>
<evidence type="ECO:0000313" key="2">
    <source>
        <dbReference type="EMBL" id="RNF25574.1"/>
    </source>
</evidence>
<feature type="chain" id="PRO_5019235168" evidence="1">
    <location>
        <begin position="31"/>
        <end position="557"/>
    </location>
</feature>
<dbReference type="RefSeq" id="XP_029230780.1">
    <property type="nucleotide sequence ID" value="XM_029369183.1"/>
</dbReference>
<evidence type="ECO:0000313" key="3">
    <source>
        <dbReference type="Proteomes" id="UP000284403"/>
    </source>
</evidence>
<protein>
    <submittedName>
        <fullName evidence="2">Uncharacterized protein</fullName>
    </submittedName>
</protein>
<dbReference type="OrthoDB" id="272826at2759"/>